<name>A0ACC3NU36_9PEZI</name>
<organism evidence="1 2">
    <name type="scientific">Vermiconidia calcicola</name>
    <dbReference type="NCBI Taxonomy" id="1690605"/>
    <lineage>
        <taxon>Eukaryota</taxon>
        <taxon>Fungi</taxon>
        <taxon>Dikarya</taxon>
        <taxon>Ascomycota</taxon>
        <taxon>Pezizomycotina</taxon>
        <taxon>Dothideomycetes</taxon>
        <taxon>Dothideomycetidae</taxon>
        <taxon>Mycosphaerellales</taxon>
        <taxon>Extremaceae</taxon>
        <taxon>Vermiconidia</taxon>
    </lineage>
</organism>
<evidence type="ECO:0000313" key="1">
    <source>
        <dbReference type="EMBL" id="KAK3723205.1"/>
    </source>
</evidence>
<evidence type="ECO:0000313" key="2">
    <source>
        <dbReference type="Proteomes" id="UP001281147"/>
    </source>
</evidence>
<dbReference type="EMBL" id="JAUTXU010000010">
    <property type="protein sequence ID" value="KAK3723205.1"/>
    <property type="molecule type" value="Genomic_DNA"/>
</dbReference>
<protein>
    <submittedName>
        <fullName evidence="1">Uncharacterized protein</fullName>
    </submittedName>
</protein>
<reference evidence="1" key="1">
    <citation type="submission" date="2023-07" db="EMBL/GenBank/DDBJ databases">
        <title>Black Yeasts Isolated from many extreme environments.</title>
        <authorList>
            <person name="Coleine C."/>
            <person name="Stajich J.E."/>
            <person name="Selbmann L."/>
        </authorList>
    </citation>
    <scope>NUCLEOTIDE SEQUENCE</scope>
    <source>
        <strain evidence="1">CCFEE 5714</strain>
    </source>
</reference>
<proteinExistence type="predicted"/>
<sequence>MGKEEVLAAGANVPAPGILACYLNGPQIAGSFNFMEKYGEERSKRLRAEGYKQYIDLGQSDKYDSFAQDPWIDAGTPINTPVEDGGHCRVAIMGAGFGGILFAVRLIKAGFSPDDLLIIDPAGGFGGTWYWNRYPGLMCDVESYIYLPLIEEMGYMPKRRYASGYEIREYAESVCTRFGLHQRAMFQSRGQSMTWDDDRKEWIVKISKKPKGGQERLHTVRANFAIIASGVLNNPKLPDLEGINNFKGHMFHSARWDYNYTGGTPERPDLTGLRGKRVGFIGTGATAVQAVPELAKFADKLYIFQRTPSAVDARDNCDTDPDFWKNKVATKSGWYRERNLNFSTYLENSEPKPANNLVNDAWTKFPSYSALIGTNKPVSMENVQEYLGELHALDYARQERIRQRARDIVADQETAARLLAWYPGWCKRPCFHDEYLQTFNSANVVLVDTDGKGVDRITKKGVEFAGEQYEVDLLIWGTGFRSPFIGSPAGRADLIVNGKNSLSMEDVSNNGDLMTLFGVTARGFPNLYFAGPGQAGISANFTFTTDTMATHVAYIISKATLGGEGSNTVVVEPAQEAQDDWAMQIMSGAVTFAGMQGCTPSYFNKEGEADLIGDKMKAAKNSIWPNGFVSYVELLEKYRVKGNLEGLEVSYGA</sequence>
<gene>
    <name evidence="1" type="ORF">LTR37_001928</name>
</gene>
<comment type="caution">
    <text evidence="1">The sequence shown here is derived from an EMBL/GenBank/DDBJ whole genome shotgun (WGS) entry which is preliminary data.</text>
</comment>
<dbReference type="Proteomes" id="UP001281147">
    <property type="component" value="Unassembled WGS sequence"/>
</dbReference>
<accession>A0ACC3NU36</accession>
<keyword evidence="2" id="KW-1185">Reference proteome</keyword>